<gene>
    <name evidence="3" type="ordered locus">Kfla_6592</name>
</gene>
<sequence length="769" mass="81699">MVSDETPVATREVLLFRCAGLDADCPRGTPGDSLPRDDVGRYRPKDRGAAPALTAVGGGIESAEKPPASFPADGDDAPVEREEKPVEHGVKQAPVERDDAASGRRRPGPPRFVPTGDSAGETTSAQAVLLATAGAAFLTVAAVLLLTGWAYATATGSTDLNRRDVDPVFEVRDKLVWIAALVIAGSLGLVLALIKRPVRRLLESWPVLFLTVAGTAGVAYSAAWVDGWIGFGPANLLLAVALVPLLVFAVGPWSRGAVPFLWPAVVALGLVLYLPALWQTPRGMYDPYHAARNIDELLGPVAGSFPLSDYVPQYGGMLGLPLIPFRSLVAADVEWWIMSYLSVLSVITVVALCVAAAMMLPRGRRALAPLLVIPVLLMKPSSPDGLTPAGVQRLFQTIPERSLLPVLLGVVLLLAASRMQARSRWIWVGVISCLAALHNIESGVPATVAAALLLVALRAGWRALGYFAAAWIGVVVVYAGVLALAGGSLRPEYWAGFVLEFANGFAQLPMPPYGNYVFVLFVLVAGTASAFPVVWRGPAAMSVAATGGLYFGAWGLLMFPYYVGRSSSLGQLQFFLIPASVAAIWLLIGAARAVQVRRLTPRLAYAVLLCCLPAALCATTVMKAPWPETNLKRLTGGFSPDSDFRSTAHGPRPVVDEQQAQLIRDVSADARKPVGLFFTSGNVAALRTGLPNASVLAVPQELMARRPWSGDPNDTGNAAFRRMQCRSLQQSDLNSVIAEDLIADALDSCTGFTRGQLDRGMVVFTRTSG</sequence>
<feature type="transmembrane region" description="Helical" evidence="2">
    <location>
        <begin position="335"/>
        <end position="360"/>
    </location>
</feature>
<feature type="compositionally biased region" description="Basic and acidic residues" evidence="1">
    <location>
        <begin position="34"/>
        <end position="48"/>
    </location>
</feature>
<feature type="transmembrane region" description="Helical" evidence="2">
    <location>
        <begin position="206"/>
        <end position="225"/>
    </location>
</feature>
<feature type="transmembrane region" description="Helical" evidence="2">
    <location>
        <begin position="231"/>
        <end position="253"/>
    </location>
</feature>
<feature type="transmembrane region" description="Helical" evidence="2">
    <location>
        <begin position="569"/>
        <end position="591"/>
    </location>
</feature>
<evidence type="ECO:0000313" key="3">
    <source>
        <dbReference type="EMBL" id="ADB35585.1"/>
    </source>
</evidence>
<proteinExistence type="predicted"/>
<organism evidence="3 4">
    <name type="scientific">Kribbella flavida (strain DSM 17836 / JCM 10339 / NBRC 14399)</name>
    <dbReference type="NCBI Taxonomy" id="479435"/>
    <lineage>
        <taxon>Bacteria</taxon>
        <taxon>Bacillati</taxon>
        <taxon>Actinomycetota</taxon>
        <taxon>Actinomycetes</taxon>
        <taxon>Propionibacteriales</taxon>
        <taxon>Kribbellaceae</taxon>
        <taxon>Kribbella</taxon>
    </lineage>
</organism>
<keyword evidence="4" id="KW-1185">Reference proteome</keyword>
<keyword evidence="2" id="KW-0472">Membrane</keyword>
<feature type="region of interest" description="Disordered" evidence="1">
    <location>
        <begin position="21"/>
        <end position="119"/>
    </location>
</feature>
<protein>
    <submittedName>
        <fullName evidence="3">Uncharacterized protein</fullName>
    </submittedName>
</protein>
<dbReference type="AlphaFoldDB" id="D2PZL9"/>
<feature type="transmembrane region" description="Helical" evidence="2">
    <location>
        <begin position="425"/>
        <end position="457"/>
    </location>
</feature>
<keyword evidence="2" id="KW-1133">Transmembrane helix</keyword>
<reference evidence="3 4" key="2">
    <citation type="journal article" date="2010" name="Stand. Genomic Sci.">
        <title>Complete genome sequence of Kribbella flavida type strain (IFO 14399).</title>
        <authorList>
            <person name="Pukall R."/>
            <person name="Lapidus A."/>
            <person name="Glavina Del Rio T."/>
            <person name="Copeland A."/>
            <person name="Tice H."/>
            <person name="Cheng J.-F."/>
            <person name="Lucas S."/>
            <person name="Chen F."/>
            <person name="Nolan M."/>
            <person name="LaButti K."/>
            <person name="Pati A."/>
            <person name="Ivanova N."/>
            <person name="Mavrommatis K."/>
            <person name="Mikhailova N."/>
            <person name="Pitluck S."/>
            <person name="Bruce D."/>
            <person name="Goodwin L."/>
            <person name="Land M."/>
            <person name="Hauser L."/>
            <person name="Chang Y.-J."/>
            <person name="Jeffries C.D."/>
            <person name="Chen A."/>
            <person name="Palaniappan K."/>
            <person name="Chain P."/>
            <person name="Rohde M."/>
            <person name="Goeker M."/>
            <person name="Bristow J."/>
            <person name="Eisen J.A."/>
            <person name="Markowitz V."/>
            <person name="Hugenholtz P."/>
            <person name="Kyrpides N.C."/>
            <person name="Klenk H.-P."/>
            <person name="Brettin T."/>
        </authorList>
    </citation>
    <scope>NUCLEOTIDE SEQUENCE [LARGE SCALE GENOMIC DNA]</scope>
    <source>
        <strain evidence="4">DSM 17836 / JCM 10339 / NBRC 14399</strain>
    </source>
</reference>
<feature type="transmembrane region" description="Helical" evidence="2">
    <location>
        <begin position="542"/>
        <end position="563"/>
    </location>
</feature>
<evidence type="ECO:0000313" key="4">
    <source>
        <dbReference type="Proteomes" id="UP000007967"/>
    </source>
</evidence>
<feature type="transmembrane region" description="Helical" evidence="2">
    <location>
        <begin position="175"/>
        <end position="194"/>
    </location>
</feature>
<feature type="transmembrane region" description="Helical" evidence="2">
    <location>
        <begin position="260"/>
        <end position="278"/>
    </location>
</feature>
<accession>D2PZL9</accession>
<evidence type="ECO:0000256" key="2">
    <source>
        <dbReference type="SAM" id="Phobius"/>
    </source>
</evidence>
<feature type="compositionally biased region" description="Basic and acidic residues" evidence="1">
    <location>
        <begin position="78"/>
        <end position="102"/>
    </location>
</feature>
<feature type="transmembrane region" description="Helical" evidence="2">
    <location>
        <begin position="402"/>
        <end position="419"/>
    </location>
</feature>
<feature type="transmembrane region" description="Helical" evidence="2">
    <location>
        <begin position="603"/>
        <end position="622"/>
    </location>
</feature>
<dbReference type="EMBL" id="CP001736">
    <property type="protein sequence ID" value="ADB35585.1"/>
    <property type="molecule type" value="Genomic_DNA"/>
</dbReference>
<dbReference type="Proteomes" id="UP000007967">
    <property type="component" value="Chromosome"/>
</dbReference>
<dbReference type="HOGENOM" id="CLU_363223_0_0_11"/>
<evidence type="ECO:0000256" key="1">
    <source>
        <dbReference type="SAM" id="MobiDB-lite"/>
    </source>
</evidence>
<name>D2PZL9_KRIFD</name>
<dbReference type="KEGG" id="kfl:Kfla_6592"/>
<reference evidence="4" key="1">
    <citation type="submission" date="2009-09" db="EMBL/GenBank/DDBJ databases">
        <title>The complete genome of Kribbella flavida DSM 17836.</title>
        <authorList>
            <consortium name="US DOE Joint Genome Institute (JGI-PGF)"/>
            <person name="Lucas S."/>
            <person name="Copeland A."/>
            <person name="Lapidus A."/>
            <person name="Glavina del Rio T."/>
            <person name="Dalin E."/>
            <person name="Tice H."/>
            <person name="Bruce D."/>
            <person name="Goodwin L."/>
            <person name="Pitluck S."/>
            <person name="Kyrpides N."/>
            <person name="Mavromatis K."/>
            <person name="Ivanova N."/>
            <person name="Saunders E."/>
            <person name="Brettin T."/>
            <person name="Detter J.C."/>
            <person name="Han C."/>
            <person name="Larimer F."/>
            <person name="Land M."/>
            <person name="Hauser L."/>
            <person name="Markowitz V."/>
            <person name="Cheng J.-F."/>
            <person name="Hugenholtz P."/>
            <person name="Woyke T."/>
            <person name="Wu D."/>
            <person name="Pukall R."/>
            <person name="Klenk H.-P."/>
            <person name="Eisen J.A."/>
        </authorList>
    </citation>
    <scope>NUCLEOTIDE SEQUENCE [LARGE SCALE GENOMIC DNA]</scope>
    <source>
        <strain evidence="4">DSM 17836 / JCM 10339 / NBRC 14399</strain>
    </source>
</reference>
<feature type="transmembrane region" description="Helical" evidence="2">
    <location>
        <begin position="464"/>
        <end position="485"/>
    </location>
</feature>
<feature type="transmembrane region" description="Helical" evidence="2">
    <location>
        <begin position="513"/>
        <end position="535"/>
    </location>
</feature>
<feature type="transmembrane region" description="Helical" evidence="2">
    <location>
        <begin position="128"/>
        <end position="152"/>
    </location>
</feature>
<keyword evidence="2" id="KW-0812">Transmembrane</keyword>